<dbReference type="PROSITE" id="PS50135">
    <property type="entry name" value="ZF_ZZ_2"/>
    <property type="match status" value="1"/>
</dbReference>
<gene>
    <name evidence="8" type="ORF">PICMEDRAFT_15416</name>
</gene>
<keyword evidence="2 4" id="KW-0863">Zinc-finger</keyword>
<feature type="signal peptide" evidence="6">
    <location>
        <begin position="1"/>
        <end position="24"/>
    </location>
</feature>
<dbReference type="Pfam" id="PF00569">
    <property type="entry name" value="ZZ"/>
    <property type="match status" value="1"/>
</dbReference>
<evidence type="ECO:0000313" key="8">
    <source>
        <dbReference type="EMBL" id="ODQ47467.1"/>
    </source>
</evidence>
<reference evidence="8 9" key="1">
    <citation type="journal article" date="2016" name="Proc. Natl. Acad. Sci. U.S.A.">
        <title>Comparative genomics of biotechnologically important yeasts.</title>
        <authorList>
            <person name="Riley R."/>
            <person name="Haridas S."/>
            <person name="Wolfe K.H."/>
            <person name="Lopes M.R."/>
            <person name="Hittinger C.T."/>
            <person name="Goeker M."/>
            <person name="Salamov A.A."/>
            <person name="Wisecaver J.H."/>
            <person name="Long T.M."/>
            <person name="Calvey C.H."/>
            <person name="Aerts A.L."/>
            <person name="Barry K.W."/>
            <person name="Choi C."/>
            <person name="Clum A."/>
            <person name="Coughlan A.Y."/>
            <person name="Deshpande S."/>
            <person name="Douglass A.P."/>
            <person name="Hanson S.J."/>
            <person name="Klenk H.-P."/>
            <person name="LaButti K.M."/>
            <person name="Lapidus A."/>
            <person name="Lindquist E.A."/>
            <person name="Lipzen A.M."/>
            <person name="Meier-Kolthoff J.P."/>
            <person name="Ohm R.A."/>
            <person name="Otillar R.P."/>
            <person name="Pangilinan J.L."/>
            <person name="Peng Y."/>
            <person name="Rokas A."/>
            <person name="Rosa C.A."/>
            <person name="Scheuner C."/>
            <person name="Sibirny A.A."/>
            <person name="Slot J.C."/>
            <person name="Stielow J.B."/>
            <person name="Sun H."/>
            <person name="Kurtzman C.P."/>
            <person name="Blackwell M."/>
            <person name="Grigoriev I.V."/>
            <person name="Jeffries T.W."/>
        </authorList>
    </citation>
    <scope>NUCLEOTIDE SEQUENCE [LARGE SCALE GENOMIC DNA]</scope>
    <source>
        <strain evidence="8 9">NRRL Y-2026</strain>
    </source>
</reference>
<dbReference type="PROSITE" id="PS01357">
    <property type="entry name" value="ZF_ZZ_1"/>
    <property type="match status" value="1"/>
</dbReference>
<feature type="chain" id="PRO_5009133444" description="ZZ-type domain-containing protein" evidence="6">
    <location>
        <begin position="25"/>
        <end position="869"/>
    </location>
</feature>
<evidence type="ECO:0000256" key="6">
    <source>
        <dbReference type="SAM" id="SignalP"/>
    </source>
</evidence>
<keyword evidence="6" id="KW-0732">Signal</keyword>
<dbReference type="EMBL" id="KV454002">
    <property type="protein sequence ID" value="ODQ47467.1"/>
    <property type="molecule type" value="Genomic_DNA"/>
</dbReference>
<feature type="compositionally biased region" description="Basic and acidic residues" evidence="5">
    <location>
        <begin position="647"/>
        <end position="659"/>
    </location>
</feature>
<feature type="region of interest" description="Disordered" evidence="5">
    <location>
        <begin position="598"/>
        <end position="660"/>
    </location>
</feature>
<dbReference type="STRING" id="763406.A0A1E3NMX3"/>
<dbReference type="GeneID" id="30177503"/>
<dbReference type="GO" id="GO:0008270">
    <property type="term" value="F:zinc ion binding"/>
    <property type="evidence" value="ECO:0007669"/>
    <property type="project" value="UniProtKB-KW"/>
</dbReference>
<dbReference type="Gene3D" id="3.30.60.90">
    <property type="match status" value="1"/>
</dbReference>
<evidence type="ECO:0000256" key="1">
    <source>
        <dbReference type="ARBA" id="ARBA00022723"/>
    </source>
</evidence>
<feature type="compositionally biased region" description="Acidic residues" evidence="5">
    <location>
        <begin position="227"/>
        <end position="237"/>
    </location>
</feature>
<accession>A0A1E3NMX3</accession>
<dbReference type="SUPFAM" id="SSF57850">
    <property type="entry name" value="RING/U-box"/>
    <property type="match status" value="1"/>
</dbReference>
<dbReference type="InterPro" id="IPR043145">
    <property type="entry name" value="Znf_ZZ_sf"/>
</dbReference>
<evidence type="ECO:0000256" key="3">
    <source>
        <dbReference type="ARBA" id="ARBA00022833"/>
    </source>
</evidence>
<feature type="compositionally biased region" description="Acidic residues" evidence="5">
    <location>
        <begin position="608"/>
        <end position="622"/>
    </location>
</feature>
<sequence>MCGPPFFLVPAVFLCSLLTGGVCPWSLLASPKTSPPAEMYPPPASLPCVHAMPMSERPCGDNATSTGSHAVFDIDVDIMPSSLLRGTVLGECHTVLQASRESLTNSRRLSMRRLLMDHFKAVYDSDPANHGVRNVIHYLNSKKLSLFLFRKCRSKHKMVSLFSYADFYDLTNALNDRKKFKFVVFFVKQSTLLHVSPTEVNNSLLDKLNGESSKGSARGSFVAKELSEEEDKPDSDDELYISSGTLGGAASAATSVCTPSAEPLQSSNPLDLLTAPSSANASEQLDCLIGIIKSYLDPGNFDKHLSVLLEGINDLKTNLSDNIEPLNQKLDGLCASILQLTTSPVNPPEQPSPSSSSTHLPRCNVTHSSVICDGCDQPVKGFRYKCVQCYNYDLCEECDSKCFESQGHSKTHQMLRIFLDERPIPFANTSNPTSTPNAFDLYEPFWTCKDIYSVPNSEYKSYAFKTFDPSASVNNSSNSSELSASIWVEDFRYLNISLNSKLDEYNILMSIFFDDNAMQPIENLEIKLRTSSTVLHLDLFDYTKPLTADHSYKFTTSCIDVFYLQITSGNKKYLFQPDEQALETGKLCGVFNLIEEGEEQNSGLKREEDEEQEEEESDDDNDDSKMDVETFDDLDDTDDTNEDEVKEDNSELVLEKETEFTPSLSNSSAFEKVKADFTFDSDIESFHSATNPDSVSITQFKTFDPKHEFEMLGYYVLDFNTNDLEVRVRSTLAMDPKELISLSIVNNEGTRFTSELVNQGGDILVARFPNWCYGDFQLNIREATVHYKAYDYEIFVSSLSRRTVSENSTEPELGTSFTEKAELAIPQIGTEQQESEYVFISRTESLVDDHSDYSILSVDDDEVEKNCHV</sequence>
<dbReference type="OrthoDB" id="4094046at2759"/>
<keyword evidence="1" id="KW-0479">Metal-binding</keyword>
<protein>
    <recommendedName>
        <fullName evidence="7">ZZ-type domain-containing protein</fullName>
    </recommendedName>
</protein>
<dbReference type="Proteomes" id="UP000094455">
    <property type="component" value="Unassembled WGS sequence"/>
</dbReference>
<feature type="region of interest" description="Disordered" evidence="5">
    <location>
        <begin position="208"/>
        <end position="237"/>
    </location>
</feature>
<keyword evidence="9" id="KW-1185">Reference proteome</keyword>
<proteinExistence type="predicted"/>
<dbReference type="InterPro" id="IPR052260">
    <property type="entry name" value="Autophagy_Rcpt_SigReg"/>
</dbReference>
<dbReference type="PANTHER" id="PTHR15090">
    <property type="entry name" value="SEQUESTOSOME 1-RELATED"/>
    <property type="match status" value="1"/>
</dbReference>
<dbReference type="RefSeq" id="XP_019018580.1">
    <property type="nucleotide sequence ID" value="XM_019160816.1"/>
</dbReference>
<dbReference type="CDD" id="cd02340">
    <property type="entry name" value="ZZ_NBR1_like"/>
    <property type="match status" value="1"/>
</dbReference>
<evidence type="ECO:0000259" key="7">
    <source>
        <dbReference type="PROSITE" id="PS50135"/>
    </source>
</evidence>
<organism evidence="8 9">
    <name type="scientific">Pichia membranifaciens NRRL Y-2026</name>
    <dbReference type="NCBI Taxonomy" id="763406"/>
    <lineage>
        <taxon>Eukaryota</taxon>
        <taxon>Fungi</taxon>
        <taxon>Dikarya</taxon>
        <taxon>Ascomycota</taxon>
        <taxon>Saccharomycotina</taxon>
        <taxon>Pichiomycetes</taxon>
        <taxon>Pichiales</taxon>
        <taxon>Pichiaceae</taxon>
        <taxon>Pichia</taxon>
    </lineage>
</organism>
<name>A0A1E3NMX3_9ASCO</name>
<dbReference type="SMART" id="SM00291">
    <property type="entry name" value="ZnF_ZZ"/>
    <property type="match status" value="1"/>
</dbReference>
<evidence type="ECO:0000313" key="9">
    <source>
        <dbReference type="Proteomes" id="UP000094455"/>
    </source>
</evidence>
<evidence type="ECO:0000256" key="4">
    <source>
        <dbReference type="PROSITE-ProRule" id="PRU00228"/>
    </source>
</evidence>
<keyword evidence="3" id="KW-0862">Zinc</keyword>
<evidence type="ECO:0000256" key="2">
    <source>
        <dbReference type="ARBA" id="ARBA00022771"/>
    </source>
</evidence>
<dbReference type="InterPro" id="IPR000433">
    <property type="entry name" value="Znf_ZZ"/>
</dbReference>
<dbReference type="AlphaFoldDB" id="A0A1E3NMX3"/>
<feature type="compositionally biased region" description="Acidic residues" evidence="5">
    <location>
        <begin position="629"/>
        <end position="646"/>
    </location>
</feature>
<feature type="domain" description="ZZ-type" evidence="7">
    <location>
        <begin position="367"/>
        <end position="422"/>
    </location>
</feature>
<evidence type="ECO:0000256" key="5">
    <source>
        <dbReference type="SAM" id="MobiDB-lite"/>
    </source>
</evidence>